<dbReference type="InterPro" id="IPR003462">
    <property type="entry name" value="ODC_Mu_crystall"/>
</dbReference>
<dbReference type="Pfam" id="PF02423">
    <property type="entry name" value="OCD_Mu_crystall"/>
    <property type="match status" value="1"/>
</dbReference>
<dbReference type="Gene3D" id="3.30.1780.10">
    <property type="entry name" value="ornithine cyclodeaminase, domain 1"/>
    <property type="match status" value="1"/>
</dbReference>
<sequence>MLQALVILRSLLQLLHSLVDSNWPAGPEQYTGPPRQAAFSAGAPNVTRFVDVSTMSRLVQEIGLPRLIGELADCIQSDFIHWPEFDKCARVANHSEIGVIELMPVSNAKNYAFKYVNGHPNNTRQGLYTVMAFGVLAEVETGYPVLLSELTLATALRTCATSLMAARALARPDARRMALIGNGAQSEFQALAFHHHLGIEEIAVYDIDPLATEKLVRNLSTWPSLKIVRARSTAEAVRGADIVTTVTADKAYATIITPDMIEPGMHINGVGGDCPGKTELHADVLRGARVFVEYEPQTRIEGDIQQLPADFPVVDLWRVLAGEVAGRQSAGQVTVFDSVGFALEDYSMLRYVLEQAERRNLGETVQLVPWADDPKDLFRHTRSNALRATMRRAA</sequence>
<accession>F6G8D0</accession>
<dbReference type="Proteomes" id="UP000007953">
    <property type="component" value="Plasmid megaplasmid"/>
</dbReference>
<evidence type="ECO:0000313" key="2">
    <source>
        <dbReference type="Proteomes" id="UP000007953"/>
    </source>
</evidence>
<organism evidence="1 2">
    <name type="scientific">Ralstonia solanacearum (strain Po82)</name>
    <dbReference type="NCBI Taxonomy" id="1031711"/>
    <lineage>
        <taxon>Bacteria</taxon>
        <taxon>Pseudomonadati</taxon>
        <taxon>Pseudomonadota</taxon>
        <taxon>Betaproteobacteria</taxon>
        <taxon>Burkholderiales</taxon>
        <taxon>Burkholderiaceae</taxon>
        <taxon>Ralstonia</taxon>
        <taxon>Ralstonia solanacearum species complex</taxon>
    </lineage>
</organism>
<gene>
    <name evidence="1" type="primary">arcB</name>
    <name evidence="1" type="ordered locus">RSPO_m00318</name>
</gene>
<name>F6G8D0_RALS8</name>
<dbReference type="EMBL" id="CP002820">
    <property type="protein sequence ID" value="AEG70959.1"/>
    <property type="molecule type" value="Genomic_DNA"/>
</dbReference>
<dbReference type="InterPro" id="IPR023401">
    <property type="entry name" value="ODC_N"/>
</dbReference>
<dbReference type="PANTHER" id="PTHR13812:SF19">
    <property type="entry name" value="KETIMINE REDUCTASE MU-CRYSTALLIN"/>
    <property type="match status" value="1"/>
</dbReference>
<dbReference type="InterPro" id="IPR036291">
    <property type="entry name" value="NAD(P)-bd_dom_sf"/>
</dbReference>
<dbReference type="HOGENOM" id="CLU_042088_3_2_4"/>
<reference evidence="1 2" key="1">
    <citation type="journal article" date="2011" name="J. Bacteriol.">
        <title>Complete genome sequence of the plant pathogen Ralstonia solanacearum strain Po82.</title>
        <authorList>
            <person name="Xu J."/>
            <person name="Zheng H.J."/>
            <person name="Liu L."/>
            <person name="Pan Z.C."/>
            <person name="Prior P."/>
            <person name="Tang B."/>
            <person name="Xu J.S."/>
            <person name="Zhang H."/>
            <person name="Tian Q."/>
            <person name="Zhang L.Q."/>
            <person name="Feng J."/>
        </authorList>
    </citation>
    <scope>NUCLEOTIDE SEQUENCE [LARGE SCALE GENOMIC DNA]</scope>
    <source>
        <strain evidence="2">Po82</strain>
    </source>
</reference>
<dbReference type="AlphaFoldDB" id="F6G8D0"/>
<geneLocation type="plasmid" evidence="2"/>
<dbReference type="Gene3D" id="3.40.50.720">
    <property type="entry name" value="NAD(P)-binding Rossmann-like Domain"/>
    <property type="match status" value="1"/>
</dbReference>
<dbReference type="NCBIfam" id="NF005762">
    <property type="entry name" value="PRK07589.1"/>
    <property type="match status" value="1"/>
</dbReference>
<dbReference type="PANTHER" id="PTHR13812">
    <property type="entry name" value="KETIMINE REDUCTASE MU-CRYSTALLIN"/>
    <property type="match status" value="1"/>
</dbReference>
<dbReference type="SUPFAM" id="SSF51735">
    <property type="entry name" value="NAD(P)-binding Rossmann-fold domains"/>
    <property type="match status" value="1"/>
</dbReference>
<proteinExistence type="predicted"/>
<dbReference type="PATRIC" id="fig|1031711.3.peg.3577"/>
<evidence type="ECO:0000313" key="1">
    <source>
        <dbReference type="EMBL" id="AEG70959.1"/>
    </source>
</evidence>
<protein>
    <submittedName>
        <fullName evidence="1">Ornithine cyclodeaminase (Ocd)</fullName>
    </submittedName>
</protein>
<keyword evidence="1" id="KW-0614">Plasmid</keyword>
<dbReference type="KEGG" id="rsn:RSPO_m00318"/>